<dbReference type="EMBL" id="KI392710">
    <property type="protein sequence ID" value="ERN11025.1"/>
    <property type="molecule type" value="Genomic_DNA"/>
</dbReference>
<proteinExistence type="predicted"/>
<evidence type="ECO:0000313" key="3">
    <source>
        <dbReference type="Proteomes" id="UP000017836"/>
    </source>
</evidence>
<organism evidence="2 3">
    <name type="scientific">Amborella trichopoda</name>
    <dbReference type="NCBI Taxonomy" id="13333"/>
    <lineage>
        <taxon>Eukaryota</taxon>
        <taxon>Viridiplantae</taxon>
        <taxon>Streptophyta</taxon>
        <taxon>Embryophyta</taxon>
        <taxon>Tracheophyta</taxon>
        <taxon>Spermatophyta</taxon>
        <taxon>Magnoliopsida</taxon>
        <taxon>Amborellales</taxon>
        <taxon>Amborellaceae</taxon>
        <taxon>Amborella</taxon>
    </lineage>
</organism>
<dbReference type="Proteomes" id="UP000017836">
    <property type="component" value="Unassembled WGS sequence"/>
</dbReference>
<gene>
    <name evidence="2" type="ORF">AMTR_s00024p00062570</name>
</gene>
<evidence type="ECO:0000256" key="1">
    <source>
        <dbReference type="SAM" id="MobiDB-lite"/>
    </source>
</evidence>
<name>W1PUP1_AMBTC</name>
<evidence type="ECO:0000313" key="2">
    <source>
        <dbReference type="EMBL" id="ERN11025.1"/>
    </source>
</evidence>
<protein>
    <submittedName>
        <fullName evidence="2">Uncharacterized protein</fullName>
    </submittedName>
</protein>
<dbReference type="Gramene" id="ERN11025">
    <property type="protein sequence ID" value="ERN11025"/>
    <property type="gene ID" value="AMTR_s00024p00062570"/>
</dbReference>
<keyword evidence="3" id="KW-1185">Reference proteome</keyword>
<feature type="region of interest" description="Disordered" evidence="1">
    <location>
        <begin position="132"/>
        <end position="166"/>
    </location>
</feature>
<reference evidence="3" key="1">
    <citation type="journal article" date="2013" name="Science">
        <title>The Amborella genome and the evolution of flowering plants.</title>
        <authorList>
            <consortium name="Amborella Genome Project"/>
        </authorList>
    </citation>
    <scope>NUCLEOTIDE SEQUENCE [LARGE SCALE GENOMIC DNA]</scope>
</reference>
<dbReference type="AlphaFoldDB" id="W1PUP1"/>
<feature type="compositionally biased region" description="Basic and acidic residues" evidence="1">
    <location>
        <begin position="132"/>
        <end position="156"/>
    </location>
</feature>
<sequence length="166" mass="18484">MNEDDDQFAMEDVDEIQGVVRCGGSQGGGGVSLIATSMVILSSLWWRQRSHPHQENHPRLFLPHANIVAAPTEVNLYGEAEVVSVVVVPDEFNQTRDAEEGRVTHMGFDFEVPTGVFYQDILDKKKNEALEKKKVKSSDSVEAGDKKKLTGKEKVVHSYQSSCKEH</sequence>
<accession>W1PUP1</accession>
<dbReference type="HOGENOM" id="CLU_1604943_0_0_1"/>